<dbReference type="InterPro" id="IPR008255">
    <property type="entry name" value="Pyr_nucl-diS_OxRdtase_2_AS"/>
</dbReference>
<accession>A0A6M1SQV6</accession>
<dbReference type="AlphaFoldDB" id="A0A6M1SQV6"/>
<organism evidence="10 11">
    <name type="scientific">Halalkalibaculum roseum</name>
    <dbReference type="NCBI Taxonomy" id="2709311"/>
    <lineage>
        <taxon>Bacteria</taxon>
        <taxon>Pseudomonadati</taxon>
        <taxon>Balneolota</taxon>
        <taxon>Balneolia</taxon>
        <taxon>Balneolales</taxon>
        <taxon>Balneolaceae</taxon>
        <taxon>Halalkalibaculum</taxon>
    </lineage>
</organism>
<dbReference type="PANTHER" id="PTHR48105">
    <property type="entry name" value="THIOREDOXIN REDUCTASE 1-RELATED-RELATED"/>
    <property type="match status" value="1"/>
</dbReference>
<protein>
    <recommendedName>
        <fullName evidence="7">Thioredoxin reductase</fullName>
        <ecNumber evidence="7">1.8.1.9</ecNumber>
    </recommendedName>
</protein>
<comment type="caution">
    <text evidence="10">The sequence shown here is derived from an EMBL/GenBank/DDBJ whole genome shotgun (WGS) entry which is preliminary data.</text>
</comment>
<dbReference type="InterPro" id="IPR050097">
    <property type="entry name" value="Ferredoxin-NADP_redctase_2"/>
</dbReference>
<keyword evidence="2 7" id="KW-0285">Flavoprotein</keyword>
<dbReference type="InterPro" id="IPR036188">
    <property type="entry name" value="FAD/NAD-bd_sf"/>
</dbReference>
<evidence type="ECO:0000256" key="4">
    <source>
        <dbReference type="ARBA" id="ARBA00023002"/>
    </source>
</evidence>
<keyword evidence="8" id="KW-0521">NADP</keyword>
<sequence>MNQKQRFFSMEDIAGKTFDVVIVGSGPAGLTAALYAARADLKPLVFEGPEPGGQLMQTTDVENYPGYPEGVMGPKMMEDFREQAKRFGADCRYGMVTDIDFDKRPYKLTVDEETELYAKAIIVSTGASAKWLGLDSEQRLRGKGVSACATCDGAFFRDQHVVVVGGGDTAMEEATFLTKFASKVTVLHRRQELRASKAMQTRAFKDDKIEFMWDSELHKVLGDEVVEGVEVINNETDEITTLDDVTGVFIAIGHKPNTDLFKGVLAMDDVGYIETKGQSTRTDMEGIFACGDAMDPVYRQAVTAAGTGCRAALDAEKFLAEVELSDEAVAEEHWK</sequence>
<dbReference type="PROSITE" id="PS00573">
    <property type="entry name" value="PYRIDINE_REDOX_2"/>
    <property type="match status" value="1"/>
</dbReference>
<dbReference type="InterPro" id="IPR023753">
    <property type="entry name" value="FAD/NAD-binding_dom"/>
</dbReference>
<evidence type="ECO:0000256" key="3">
    <source>
        <dbReference type="ARBA" id="ARBA00022827"/>
    </source>
</evidence>
<dbReference type="EC" id="1.8.1.9" evidence="7"/>
<dbReference type="GO" id="GO:0019430">
    <property type="term" value="P:removal of superoxide radicals"/>
    <property type="evidence" value="ECO:0007669"/>
    <property type="project" value="UniProtKB-UniRule"/>
</dbReference>
<comment type="subunit">
    <text evidence="7">Homodimer.</text>
</comment>
<evidence type="ECO:0000256" key="2">
    <source>
        <dbReference type="ARBA" id="ARBA00022630"/>
    </source>
</evidence>
<dbReference type="GO" id="GO:0004791">
    <property type="term" value="F:thioredoxin-disulfide reductase (NADPH) activity"/>
    <property type="evidence" value="ECO:0007669"/>
    <property type="project" value="UniProtKB-UniRule"/>
</dbReference>
<dbReference type="SUPFAM" id="SSF51905">
    <property type="entry name" value="FAD/NAD(P)-binding domain"/>
    <property type="match status" value="1"/>
</dbReference>
<dbReference type="EMBL" id="JAALLT010000004">
    <property type="protein sequence ID" value="NGP77479.1"/>
    <property type="molecule type" value="Genomic_DNA"/>
</dbReference>
<proteinExistence type="inferred from homology"/>
<comment type="cofactor">
    <cofactor evidence="8">
        <name>FAD</name>
        <dbReference type="ChEBI" id="CHEBI:57692"/>
    </cofactor>
    <text evidence="8">Binds 1 FAD per subunit.</text>
</comment>
<evidence type="ECO:0000256" key="8">
    <source>
        <dbReference type="RuleBase" id="RU003881"/>
    </source>
</evidence>
<evidence type="ECO:0000259" key="9">
    <source>
        <dbReference type="Pfam" id="PF07992"/>
    </source>
</evidence>
<evidence type="ECO:0000313" key="10">
    <source>
        <dbReference type="EMBL" id="NGP77479.1"/>
    </source>
</evidence>
<dbReference type="GO" id="GO:0005737">
    <property type="term" value="C:cytoplasm"/>
    <property type="evidence" value="ECO:0007669"/>
    <property type="project" value="InterPro"/>
</dbReference>
<keyword evidence="11" id="KW-1185">Reference proteome</keyword>
<dbReference type="PRINTS" id="PR00469">
    <property type="entry name" value="PNDRDTASEII"/>
</dbReference>
<feature type="domain" description="FAD/NAD(P)-binding" evidence="9">
    <location>
        <begin position="18"/>
        <end position="308"/>
    </location>
</feature>
<dbReference type="NCBIfam" id="TIGR01292">
    <property type="entry name" value="TRX_reduct"/>
    <property type="match status" value="1"/>
</dbReference>
<dbReference type="Proteomes" id="UP000473278">
    <property type="component" value="Unassembled WGS sequence"/>
</dbReference>
<dbReference type="Pfam" id="PF07992">
    <property type="entry name" value="Pyr_redox_2"/>
    <property type="match status" value="1"/>
</dbReference>
<comment type="similarity">
    <text evidence="1 7">Belongs to the class-II pyridine nucleotide-disulfide oxidoreductase family.</text>
</comment>
<evidence type="ECO:0000256" key="6">
    <source>
        <dbReference type="ARBA" id="ARBA00023284"/>
    </source>
</evidence>
<gene>
    <name evidence="10" type="primary">trxB</name>
    <name evidence="10" type="ORF">G3570_12595</name>
</gene>
<evidence type="ECO:0000256" key="1">
    <source>
        <dbReference type="ARBA" id="ARBA00009333"/>
    </source>
</evidence>
<evidence type="ECO:0000313" key="11">
    <source>
        <dbReference type="Proteomes" id="UP000473278"/>
    </source>
</evidence>
<name>A0A6M1SQV6_9BACT</name>
<dbReference type="InterPro" id="IPR005982">
    <property type="entry name" value="Thioredox_Rdtase"/>
</dbReference>
<keyword evidence="3 7" id="KW-0274">FAD</keyword>
<comment type="catalytic activity">
    <reaction evidence="7">
        <text>[thioredoxin]-dithiol + NADP(+) = [thioredoxin]-disulfide + NADPH + H(+)</text>
        <dbReference type="Rhea" id="RHEA:20345"/>
        <dbReference type="Rhea" id="RHEA-COMP:10698"/>
        <dbReference type="Rhea" id="RHEA-COMP:10700"/>
        <dbReference type="ChEBI" id="CHEBI:15378"/>
        <dbReference type="ChEBI" id="CHEBI:29950"/>
        <dbReference type="ChEBI" id="CHEBI:50058"/>
        <dbReference type="ChEBI" id="CHEBI:57783"/>
        <dbReference type="ChEBI" id="CHEBI:58349"/>
        <dbReference type="EC" id="1.8.1.9"/>
    </reaction>
</comment>
<keyword evidence="4 7" id="KW-0560">Oxidoreductase</keyword>
<keyword evidence="5" id="KW-1015">Disulfide bond</keyword>
<dbReference type="Gene3D" id="3.50.50.60">
    <property type="entry name" value="FAD/NAD(P)-binding domain"/>
    <property type="match status" value="2"/>
</dbReference>
<evidence type="ECO:0000256" key="7">
    <source>
        <dbReference type="RuleBase" id="RU003880"/>
    </source>
</evidence>
<dbReference type="PRINTS" id="PR00368">
    <property type="entry name" value="FADPNR"/>
</dbReference>
<reference evidence="10 11" key="1">
    <citation type="submission" date="2020-02" db="EMBL/GenBank/DDBJ databases">
        <title>Balneolaceae bacterium YR4-1, complete genome.</title>
        <authorList>
            <person name="Li Y."/>
            <person name="Wu S."/>
        </authorList>
    </citation>
    <scope>NUCLEOTIDE SEQUENCE [LARGE SCALE GENOMIC DNA]</scope>
    <source>
        <strain evidence="10 11">YR4-1</strain>
    </source>
</reference>
<keyword evidence="6 7" id="KW-0676">Redox-active center</keyword>
<evidence type="ECO:0000256" key="5">
    <source>
        <dbReference type="ARBA" id="ARBA00023157"/>
    </source>
</evidence>